<comment type="caution">
    <text evidence="2">The sequence shown here is derived from an EMBL/GenBank/DDBJ whole genome shotgun (WGS) entry which is preliminary data.</text>
</comment>
<feature type="region of interest" description="Disordered" evidence="1">
    <location>
        <begin position="154"/>
        <end position="189"/>
    </location>
</feature>
<evidence type="ECO:0000313" key="2">
    <source>
        <dbReference type="EMBL" id="KAJ1127629.1"/>
    </source>
</evidence>
<feature type="compositionally biased region" description="Low complexity" evidence="1">
    <location>
        <begin position="159"/>
        <end position="183"/>
    </location>
</feature>
<dbReference type="Proteomes" id="UP001066276">
    <property type="component" value="Chromosome 7"/>
</dbReference>
<evidence type="ECO:0000256" key="1">
    <source>
        <dbReference type="SAM" id="MobiDB-lite"/>
    </source>
</evidence>
<protein>
    <submittedName>
        <fullName evidence="2">Uncharacterized protein</fullName>
    </submittedName>
</protein>
<accession>A0AAV7PKB2</accession>
<keyword evidence="3" id="KW-1185">Reference proteome</keyword>
<evidence type="ECO:0000313" key="3">
    <source>
        <dbReference type="Proteomes" id="UP001066276"/>
    </source>
</evidence>
<sequence length="189" mass="19959">MEFCRQAAVLTLAASSPKVRTGSANSQLVVEAVPSGTSRKRACIKASESLFKESQGVKGDNGLPGVLDNGEVTKEAKKRGSGFPISENGHQIRRSDISARGQAICDKGDITTTLNMEALNHAVPNLVIGDKEIGKSIKPPDWAKDSGDKFYSLTEESDLTSSEDNLSESGSSISSETGSISSSKEPTVR</sequence>
<reference evidence="2" key="1">
    <citation type="journal article" date="2022" name="bioRxiv">
        <title>Sequencing and chromosome-scale assembly of the giantPleurodeles waltlgenome.</title>
        <authorList>
            <person name="Brown T."/>
            <person name="Elewa A."/>
            <person name="Iarovenko S."/>
            <person name="Subramanian E."/>
            <person name="Araus A.J."/>
            <person name="Petzold A."/>
            <person name="Susuki M."/>
            <person name="Suzuki K.-i.T."/>
            <person name="Hayashi T."/>
            <person name="Toyoda A."/>
            <person name="Oliveira C."/>
            <person name="Osipova E."/>
            <person name="Leigh N.D."/>
            <person name="Simon A."/>
            <person name="Yun M.H."/>
        </authorList>
    </citation>
    <scope>NUCLEOTIDE SEQUENCE</scope>
    <source>
        <strain evidence="2">20211129_DDA</strain>
        <tissue evidence="2">Liver</tissue>
    </source>
</reference>
<gene>
    <name evidence="2" type="ORF">NDU88_006025</name>
</gene>
<name>A0AAV7PKB2_PLEWA</name>
<dbReference type="EMBL" id="JANPWB010000011">
    <property type="protein sequence ID" value="KAJ1127629.1"/>
    <property type="molecule type" value="Genomic_DNA"/>
</dbReference>
<organism evidence="2 3">
    <name type="scientific">Pleurodeles waltl</name>
    <name type="common">Iberian ribbed newt</name>
    <dbReference type="NCBI Taxonomy" id="8319"/>
    <lineage>
        <taxon>Eukaryota</taxon>
        <taxon>Metazoa</taxon>
        <taxon>Chordata</taxon>
        <taxon>Craniata</taxon>
        <taxon>Vertebrata</taxon>
        <taxon>Euteleostomi</taxon>
        <taxon>Amphibia</taxon>
        <taxon>Batrachia</taxon>
        <taxon>Caudata</taxon>
        <taxon>Salamandroidea</taxon>
        <taxon>Salamandridae</taxon>
        <taxon>Pleurodelinae</taxon>
        <taxon>Pleurodeles</taxon>
    </lineage>
</organism>
<proteinExistence type="predicted"/>
<dbReference type="AlphaFoldDB" id="A0AAV7PKB2"/>